<evidence type="ECO:0000313" key="5">
    <source>
        <dbReference type="Proteomes" id="UP000582487"/>
    </source>
</evidence>
<gene>
    <name evidence="2" type="ORF">HHJ74_08940</name>
    <name evidence="3" type="ORF">NCTC11819_00736</name>
</gene>
<evidence type="ECO:0000313" key="3">
    <source>
        <dbReference type="EMBL" id="STO16179.1"/>
    </source>
</evidence>
<dbReference type="Proteomes" id="UP000582487">
    <property type="component" value="Unassembled WGS sequence"/>
</dbReference>
<keyword evidence="1" id="KW-0812">Transmembrane</keyword>
<proteinExistence type="predicted"/>
<dbReference type="EMBL" id="JABCUV010000011">
    <property type="protein sequence ID" value="NMW93804.1"/>
    <property type="molecule type" value="Genomic_DNA"/>
</dbReference>
<keyword evidence="1" id="KW-0472">Membrane</keyword>
<evidence type="ECO:0000256" key="1">
    <source>
        <dbReference type="SAM" id="Phobius"/>
    </source>
</evidence>
<evidence type="ECO:0000313" key="4">
    <source>
        <dbReference type="Proteomes" id="UP000255284"/>
    </source>
</evidence>
<comment type="caution">
    <text evidence="2">The sequence shown here is derived from an EMBL/GenBank/DDBJ whole genome shotgun (WGS) entry which is preliminary data.</text>
</comment>
<dbReference type="OrthoDB" id="4829747at2"/>
<sequence length="100" mass="10546">MTAVQIIEAILRVAALALVFGAGVPTLFALGMRAHAGRAIRDESGTVVDDTEPSSVMKLVGWLVYAVLAVVILLGIVWLAKDSIGFYTGWHPFGSLGAVH</sequence>
<evidence type="ECO:0000313" key="2">
    <source>
        <dbReference type="EMBL" id="NMW93804.1"/>
    </source>
</evidence>
<accession>A0A2J9KNS8</accession>
<dbReference type="GeneID" id="61169189"/>
<reference evidence="3 4" key="1">
    <citation type="submission" date="2018-06" db="EMBL/GenBank/DDBJ databases">
        <authorList>
            <consortium name="Pathogen Informatics"/>
            <person name="Doyle S."/>
        </authorList>
    </citation>
    <scope>NUCLEOTIDE SEQUENCE [LARGE SCALE GENOMIC DNA]</scope>
    <source>
        <strain evidence="3 4">NCTC11819</strain>
    </source>
</reference>
<dbReference type="RefSeq" id="WP_004013361.1">
    <property type="nucleotide sequence ID" value="NZ_CAMPNB010000002.1"/>
</dbReference>
<feature type="transmembrane region" description="Helical" evidence="1">
    <location>
        <begin position="59"/>
        <end position="80"/>
    </location>
</feature>
<keyword evidence="1" id="KW-1133">Transmembrane helix</keyword>
<protein>
    <submittedName>
        <fullName evidence="2">Uncharacterized protein</fullName>
    </submittedName>
</protein>
<dbReference type="EMBL" id="UGGQ01000006">
    <property type="protein sequence ID" value="STO16179.1"/>
    <property type="molecule type" value="Genomic_DNA"/>
</dbReference>
<reference evidence="2 5" key="2">
    <citation type="submission" date="2020-04" db="EMBL/GenBank/DDBJ databases">
        <title>Antimicrobial susceptibility and clonality of vaginal-derived multi-drug resistant Mobiluncus isolates in China.</title>
        <authorList>
            <person name="Zhang X."/>
        </authorList>
    </citation>
    <scope>NUCLEOTIDE SEQUENCE [LARGE SCALE GENOMIC DNA]</scope>
    <source>
        <strain evidence="2 5">7</strain>
    </source>
</reference>
<dbReference type="AlphaFoldDB" id="A0A2J9KNS8"/>
<organism evidence="2 5">
    <name type="scientific">Mobiluncus mulieris</name>
    <dbReference type="NCBI Taxonomy" id="2052"/>
    <lineage>
        <taxon>Bacteria</taxon>
        <taxon>Bacillati</taxon>
        <taxon>Actinomycetota</taxon>
        <taxon>Actinomycetes</taxon>
        <taxon>Actinomycetales</taxon>
        <taxon>Actinomycetaceae</taxon>
        <taxon>Mobiluncus</taxon>
    </lineage>
</organism>
<dbReference type="Proteomes" id="UP000255284">
    <property type="component" value="Unassembled WGS sequence"/>
</dbReference>
<feature type="transmembrane region" description="Helical" evidence="1">
    <location>
        <begin position="6"/>
        <end position="31"/>
    </location>
</feature>
<name>A0A2J9KNS8_9ACTO</name>